<name>A0A100Y1S7_9ACTN</name>
<organism evidence="2 3">
    <name type="scientific">Streptomyces kanasensis</name>
    <dbReference type="NCBI Taxonomy" id="936756"/>
    <lineage>
        <taxon>Bacteria</taxon>
        <taxon>Bacillati</taxon>
        <taxon>Actinomycetota</taxon>
        <taxon>Actinomycetes</taxon>
        <taxon>Kitasatosporales</taxon>
        <taxon>Streptomycetaceae</taxon>
        <taxon>Streptomyces</taxon>
    </lineage>
</organism>
<keyword evidence="3" id="KW-1185">Reference proteome</keyword>
<dbReference type="AlphaFoldDB" id="A0A100Y1S7"/>
<dbReference type="RefSeq" id="WP_058944586.1">
    <property type="nucleotide sequence ID" value="NZ_LNSV01000092.1"/>
</dbReference>
<protein>
    <submittedName>
        <fullName evidence="2">Uncharacterized protein</fullName>
    </submittedName>
</protein>
<evidence type="ECO:0000313" key="2">
    <source>
        <dbReference type="EMBL" id="KUH36107.1"/>
    </source>
</evidence>
<dbReference type="STRING" id="936756.ATE80_25310"/>
<gene>
    <name evidence="2" type="ORF">ATE80_25310</name>
</gene>
<keyword evidence="1" id="KW-0812">Transmembrane</keyword>
<reference evidence="2 3" key="1">
    <citation type="submission" date="2015-11" db="EMBL/GenBank/DDBJ databases">
        <title>Genome-wide analysis reveals the secondary metabolome in Streptomyces kanasensis ZX01.</title>
        <authorList>
            <person name="Zhang G."/>
            <person name="Han L."/>
            <person name="Feng J."/>
            <person name="Zhang X."/>
        </authorList>
    </citation>
    <scope>NUCLEOTIDE SEQUENCE [LARGE SCALE GENOMIC DNA]</scope>
    <source>
        <strain evidence="2 3">ZX01</strain>
    </source>
</reference>
<sequence length="111" mass="11974">MHRYRYRCTVCRTTSPVVLDPDDLDAEGTAHRQGVHGGHIPDDEIAGQIDRLGRWYAALSPLAALHARIADGLSDLRDEKTMGHYWWASAGAALLIGGTAALTLLLIAAAL</sequence>
<accession>A0A100Y1S7</accession>
<comment type="caution">
    <text evidence="2">The sequence shown here is derived from an EMBL/GenBank/DDBJ whole genome shotgun (WGS) entry which is preliminary data.</text>
</comment>
<dbReference type="Proteomes" id="UP000054011">
    <property type="component" value="Unassembled WGS sequence"/>
</dbReference>
<keyword evidence="1" id="KW-1133">Transmembrane helix</keyword>
<keyword evidence="1" id="KW-0472">Membrane</keyword>
<dbReference type="OrthoDB" id="4244847at2"/>
<feature type="transmembrane region" description="Helical" evidence="1">
    <location>
        <begin position="85"/>
        <end position="110"/>
    </location>
</feature>
<evidence type="ECO:0000256" key="1">
    <source>
        <dbReference type="SAM" id="Phobius"/>
    </source>
</evidence>
<proteinExistence type="predicted"/>
<evidence type="ECO:0000313" key="3">
    <source>
        <dbReference type="Proteomes" id="UP000054011"/>
    </source>
</evidence>
<dbReference type="EMBL" id="LNSV01000092">
    <property type="protein sequence ID" value="KUH36107.1"/>
    <property type="molecule type" value="Genomic_DNA"/>
</dbReference>